<dbReference type="RefSeq" id="WP_179752955.1">
    <property type="nucleotide sequence ID" value="NZ_JACCBU010000001.1"/>
</dbReference>
<evidence type="ECO:0000256" key="5">
    <source>
        <dbReference type="ARBA" id="ARBA00023004"/>
    </source>
</evidence>
<evidence type="ECO:0000313" key="7">
    <source>
        <dbReference type="EMBL" id="NYE72271.1"/>
    </source>
</evidence>
<dbReference type="Proteomes" id="UP000569914">
    <property type="component" value="Unassembled WGS sequence"/>
</dbReference>
<name>A0A7Y9LDS5_9ACTN</name>
<evidence type="ECO:0000256" key="1">
    <source>
        <dbReference type="ARBA" id="ARBA00006622"/>
    </source>
</evidence>
<gene>
    <name evidence="7" type="ORF">BKA15_003600</name>
</gene>
<evidence type="ECO:0000256" key="6">
    <source>
        <dbReference type="PIRSR" id="PIRSR610300-51"/>
    </source>
</evidence>
<feature type="binding site" evidence="6">
    <location>
        <position position="115"/>
    </location>
    <ligand>
        <name>Fe cation</name>
        <dbReference type="ChEBI" id="CHEBI:24875"/>
        <note>catalytic</note>
    </ligand>
</feature>
<feature type="binding site" evidence="6">
    <location>
        <position position="65"/>
    </location>
    <ligand>
        <name>Fe cation</name>
        <dbReference type="ChEBI" id="CHEBI:24875"/>
        <note>catalytic</note>
    </ligand>
</feature>
<comment type="similarity">
    <text evidence="1">Belongs to the cysteine dioxygenase family.</text>
</comment>
<dbReference type="InterPro" id="IPR014710">
    <property type="entry name" value="RmlC-like_jellyroll"/>
</dbReference>
<dbReference type="SUPFAM" id="SSF51182">
    <property type="entry name" value="RmlC-like cupins"/>
    <property type="match status" value="1"/>
</dbReference>
<keyword evidence="3" id="KW-0223">Dioxygenase</keyword>
<keyword evidence="8" id="KW-1185">Reference proteome</keyword>
<dbReference type="GO" id="GO:0008198">
    <property type="term" value="F:ferrous iron binding"/>
    <property type="evidence" value="ECO:0007669"/>
    <property type="project" value="TreeGrafter"/>
</dbReference>
<feature type="binding site" evidence="6">
    <location>
        <position position="63"/>
    </location>
    <ligand>
        <name>Fe cation</name>
        <dbReference type="ChEBI" id="CHEBI:24875"/>
        <note>catalytic</note>
    </ligand>
</feature>
<reference evidence="7 8" key="1">
    <citation type="submission" date="2020-07" db="EMBL/GenBank/DDBJ databases">
        <title>Sequencing the genomes of 1000 actinobacteria strains.</title>
        <authorList>
            <person name="Klenk H.-P."/>
        </authorList>
    </citation>
    <scope>NUCLEOTIDE SEQUENCE [LARGE SCALE GENOMIC DNA]</scope>
    <source>
        <strain evidence="7 8">DSM 22083</strain>
    </source>
</reference>
<dbReference type="InterPro" id="IPR010300">
    <property type="entry name" value="CDO_1"/>
</dbReference>
<evidence type="ECO:0000256" key="2">
    <source>
        <dbReference type="ARBA" id="ARBA00022723"/>
    </source>
</evidence>
<dbReference type="InterPro" id="IPR011051">
    <property type="entry name" value="RmlC_Cupin_sf"/>
</dbReference>
<dbReference type="Pfam" id="PF05995">
    <property type="entry name" value="CDO_I"/>
    <property type="match status" value="1"/>
</dbReference>
<proteinExistence type="inferred from homology"/>
<keyword evidence="5 6" id="KW-0408">Iron</keyword>
<keyword evidence="4" id="KW-0560">Oxidoreductase</keyword>
<evidence type="ECO:0000313" key="8">
    <source>
        <dbReference type="Proteomes" id="UP000569914"/>
    </source>
</evidence>
<comment type="caution">
    <text evidence="7">The sequence shown here is derived from an EMBL/GenBank/DDBJ whole genome shotgun (WGS) entry which is preliminary data.</text>
</comment>
<dbReference type="CDD" id="cd10548">
    <property type="entry name" value="cupin_CDO"/>
    <property type="match status" value="1"/>
</dbReference>
<dbReference type="GO" id="GO:0016702">
    <property type="term" value="F:oxidoreductase activity, acting on single donors with incorporation of molecular oxygen, incorporation of two atoms of oxygen"/>
    <property type="evidence" value="ECO:0007669"/>
    <property type="project" value="InterPro"/>
</dbReference>
<dbReference type="PANTHER" id="PTHR12918">
    <property type="entry name" value="CYSTEINE DIOXYGENASE"/>
    <property type="match status" value="1"/>
</dbReference>
<sequence length="160" mass="17947">MSDFDSPNPHLIQHARIIAATPRLWHSAVTFDPDRRFRTHLHSAPDYEAWLQTWLPGQSTDWHDHGAGSGVILVLQGTLLEHLAWGDPTRPAQIDPEPIEHTAGRPAEFGPFHIHRLVNSSPDPAISLHLYPPTLVEARRYARYGDLLDSVDVRLVGAPQ</sequence>
<evidence type="ECO:0000256" key="3">
    <source>
        <dbReference type="ARBA" id="ARBA00022964"/>
    </source>
</evidence>
<dbReference type="AlphaFoldDB" id="A0A7Y9LDS5"/>
<dbReference type="PANTHER" id="PTHR12918:SF1">
    <property type="entry name" value="CYSTEINE DIOXYGENASE TYPE 1"/>
    <property type="match status" value="1"/>
</dbReference>
<dbReference type="Gene3D" id="2.60.120.10">
    <property type="entry name" value="Jelly Rolls"/>
    <property type="match status" value="1"/>
</dbReference>
<keyword evidence="2 6" id="KW-0479">Metal-binding</keyword>
<protein>
    <submittedName>
        <fullName evidence="7">Putative metal-dependent enzyme (Double-stranded beta helix superfamily)</fullName>
    </submittedName>
</protein>
<accession>A0A7Y9LDS5</accession>
<dbReference type="EMBL" id="JACCBU010000001">
    <property type="protein sequence ID" value="NYE72271.1"/>
    <property type="molecule type" value="Genomic_DNA"/>
</dbReference>
<organism evidence="7 8">
    <name type="scientific">Microlunatus parietis</name>
    <dbReference type="NCBI Taxonomy" id="682979"/>
    <lineage>
        <taxon>Bacteria</taxon>
        <taxon>Bacillati</taxon>
        <taxon>Actinomycetota</taxon>
        <taxon>Actinomycetes</taxon>
        <taxon>Propionibacteriales</taxon>
        <taxon>Propionibacteriaceae</taxon>
        <taxon>Microlunatus</taxon>
    </lineage>
</organism>
<evidence type="ECO:0000256" key="4">
    <source>
        <dbReference type="ARBA" id="ARBA00023002"/>
    </source>
</evidence>